<dbReference type="EMBL" id="JAWDGP010003645">
    <property type="protein sequence ID" value="KAK3772250.1"/>
    <property type="molecule type" value="Genomic_DNA"/>
</dbReference>
<organism evidence="1 2">
    <name type="scientific">Elysia crispata</name>
    <name type="common">lettuce slug</name>
    <dbReference type="NCBI Taxonomy" id="231223"/>
    <lineage>
        <taxon>Eukaryota</taxon>
        <taxon>Metazoa</taxon>
        <taxon>Spiralia</taxon>
        <taxon>Lophotrochozoa</taxon>
        <taxon>Mollusca</taxon>
        <taxon>Gastropoda</taxon>
        <taxon>Heterobranchia</taxon>
        <taxon>Euthyneura</taxon>
        <taxon>Panpulmonata</taxon>
        <taxon>Sacoglossa</taxon>
        <taxon>Placobranchoidea</taxon>
        <taxon>Plakobranchidae</taxon>
        <taxon>Elysia</taxon>
    </lineage>
</organism>
<sequence>MSTFSLAIKFTSKNSGSRHALRRGFSLYDIYSTENEHGAHCEVHSIKQDIASSSGIYSTEKEHRVHGIQRASLLSPRMRKSARDSVILLGICECVGLCACVRFKTGIYLS</sequence>
<keyword evidence="2" id="KW-1185">Reference proteome</keyword>
<evidence type="ECO:0000313" key="2">
    <source>
        <dbReference type="Proteomes" id="UP001283361"/>
    </source>
</evidence>
<dbReference type="AlphaFoldDB" id="A0AAE0ZMU1"/>
<gene>
    <name evidence="1" type="ORF">RRG08_046835</name>
</gene>
<dbReference type="Proteomes" id="UP001283361">
    <property type="component" value="Unassembled WGS sequence"/>
</dbReference>
<name>A0AAE0ZMU1_9GAST</name>
<reference evidence="1" key="1">
    <citation type="journal article" date="2023" name="G3 (Bethesda)">
        <title>A reference genome for the long-term kleptoplast-retaining sea slug Elysia crispata morphotype clarki.</title>
        <authorList>
            <person name="Eastman K.E."/>
            <person name="Pendleton A.L."/>
            <person name="Shaikh M.A."/>
            <person name="Suttiyut T."/>
            <person name="Ogas R."/>
            <person name="Tomko P."/>
            <person name="Gavelis G."/>
            <person name="Widhalm J.R."/>
            <person name="Wisecaver J.H."/>
        </authorList>
    </citation>
    <scope>NUCLEOTIDE SEQUENCE</scope>
    <source>
        <strain evidence="1">ECLA1</strain>
    </source>
</reference>
<accession>A0AAE0ZMU1</accession>
<protein>
    <submittedName>
        <fullName evidence="1">Uncharacterized protein</fullName>
    </submittedName>
</protein>
<evidence type="ECO:0000313" key="1">
    <source>
        <dbReference type="EMBL" id="KAK3772250.1"/>
    </source>
</evidence>
<proteinExistence type="predicted"/>
<comment type="caution">
    <text evidence="1">The sequence shown here is derived from an EMBL/GenBank/DDBJ whole genome shotgun (WGS) entry which is preliminary data.</text>
</comment>